<dbReference type="Pfam" id="PF21179">
    <property type="entry name" value="BldD-like_C"/>
    <property type="match status" value="1"/>
</dbReference>
<comment type="caution">
    <text evidence="2">The sequence shown here is derived from an EMBL/GenBank/DDBJ whole genome shotgun (WGS) entry which is preliminary data.</text>
</comment>
<dbReference type="CDD" id="cd00093">
    <property type="entry name" value="HTH_XRE"/>
    <property type="match status" value="1"/>
</dbReference>
<protein>
    <submittedName>
        <fullName evidence="2">Xre family transcriptional regulator</fullName>
    </submittedName>
</protein>
<proteinExistence type="predicted"/>
<dbReference type="SUPFAM" id="SSF47413">
    <property type="entry name" value="lambda repressor-like DNA-binding domains"/>
    <property type="match status" value="1"/>
</dbReference>
<evidence type="ECO:0000313" key="2">
    <source>
        <dbReference type="EMBL" id="TQL60761.1"/>
    </source>
</evidence>
<evidence type="ECO:0000313" key="3">
    <source>
        <dbReference type="Proteomes" id="UP000319514"/>
    </source>
</evidence>
<reference evidence="2 3" key="1">
    <citation type="submission" date="2019-06" db="EMBL/GenBank/DDBJ databases">
        <title>Sequencing the genomes of 1000 actinobacteria strains.</title>
        <authorList>
            <person name="Klenk H.-P."/>
        </authorList>
    </citation>
    <scope>NUCLEOTIDE SEQUENCE [LARGE SCALE GENOMIC DNA]</scope>
    <source>
        <strain evidence="2 3">DSM 18082</strain>
    </source>
</reference>
<dbReference type="Pfam" id="PF01381">
    <property type="entry name" value="HTH_3"/>
    <property type="match status" value="1"/>
</dbReference>
<dbReference type="AlphaFoldDB" id="A0A542ZK79"/>
<dbReference type="EMBL" id="VFOQ01000001">
    <property type="protein sequence ID" value="TQL60761.1"/>
    <property type="molecule type" value="Genomic_DNA"/>
</dbReference>
<dbReference type="GO" id="GO:0003677">
    <property type="term" value="F:DNA binding"/>
    <property type="evidence" value="ECO:0007669"/>
    <property type="project" value="InterPro"/>
</dbReference>
<dbReference type="InterPro" id="IPR001387">
    <property type="entry name" value="Cro/C1-type_HTH"/>
</dbReference>
<dbReference type="InterPro" id="IPR010982">
    <property type="entry name" value="Lambda_DNA-bd_dom_sf"/>
</dbReference>
<dbReference type="RefSeq" id="WP_221632511.1">
    <property type="nucleotide sequence ID" value="NZ_BAAAKX010000016.1"/>
</dbReference>
<dbReference type="Proteomes" id="UP000319514">
    <property type="component" value="Unassembled WGS sequence"/>
</dbReference>
<accession>A0A542ZK79</accession>
<dbReference type="GO" id="GO:0045892">
    <property type="term" value="P:negative regulation of DNA-templated transcription"/>
    <property type="evidence" value="ECO:0007669"/>
    <property type="project" value="InterPro"/>
</dbReference>
<gene>
    <name evidence="2" type="ORF">FB474_2158</name>
</gene>
<dbReference type="SMART" id="SM00530">
    <property type="entry name" value="HTH_XRE"/>
    <property type="match status" value="1"/>
</dbReference>
<evidence type="ECO:0000259" key="1">
    <source>
        <dbReference type="PROSITE" id="PS50943"/>
    </source>
</evidence>
<dbReference type="Gene3D" id="1.10.260.40">
    <property type="entry name" value="lambda repressor-like DNA-binding domains"/>
    <property type="match status" value="1"/>
</dbReference>
<organism evidence="2 3">
    <name type="scientific">Oryzihumus leptocrescens</name>
    <dbReference type="NCBI Taxonomy" id="297536"/>
    <lineage>
        <taxon>Bacteria</taxon>
        <taxon>Bacillati</taxon>
        <taxon>Actinomycetota</taxon>
        <taxon>Actinomycetes</taxon>
        <taxon>Micrococcales</taxon>
        <taxon>Intrasporangiaceae</taxon>
        <taxon>Oryzihumus</taxon>
    </lineage>
</organism>
<sequence length="162" mass="17471">MASDFARVLGARLRSVRTQQGLSLQAVQDRSEGRFKAVVVGSWERGDRAVTVERLAELARFYGVALAALLPDGGGVPGAAPDTAYGLDLRALARLQGEPTQALERYAATLRSQRGEDSPELPLTEEDLRALASIHQVDTARMLQMLRGWGVLVDTPASRVSS</sequence>
<keyword evidence="3" id="KW-1185">Reference proteome</keyword>
<feature type="domain" description="HTH cro/C1-type" evidence="1">
    <location>
        <begin position="13"/>
        <end position="69"/>
    </location>
</feature>
<dbReference type="PROSITE" id="PS50943">
    <property type="entry name" value="HTH_CROC1"/>
    <property type="match status" value="1"/>
</dbReference>
<name>A0A542ZK79_9MICO</name>
<dbReference type="InterPro" id="IPR037664">
    <property type="entry name" value="BldD_C"/>
</dbReference>
<dbReference type="InterPro" id="IPR038099">
    <property type="entry name" value="BldD-like_C_sf"/>
</dbReference>
<dbReference type="Gene3D" id="1.10.10.1930">
    <property type="match status" value="1"/>
</dbReference>